<feature type="non-terminal residue" evidence="7">
    <location>
        <position position="1"/>
    </location>
</feature>
<keyword evidence="8" id="KW-1185">Reference proteome</keyword>
<dbReference type="FunFam" id="2.10.25.10:FF:000095">
    <property type="entry name" value="Notch, isoform B"/>
    <property type="match status" value="4"/>
</dbReference>
<evidence type="ECO:0000256" key="3">
    <source>
        <dbReference type="ARBA" id="ARBA00023157"/>
    </source>
</evidence>
<dbReference type="PANTHER" id="PTHR24033">
    <property type="entry name" value="EGF-LIKE DOMAIN-CONTAINING PROTEIN"/>
    <property type="match status" value="1"/>
</dbReference>
<dbReference type="SUPFAM" id="SSF57196">
    <property type="entry name" value="EGF/Laminin"/>
    <property type="match status" value="5"/>
</dbReference>
<evidence type="ECO:0000256" key="5">
    <source>
        <dbReference type="SAM" id="Phobius"/>
    </source>
</evidence>
<dbReference type="CDD" id="cd00054">
    <property type="entry name" value="EGF_CA"/>
    <property type="match status" value="4"/>
</dbReference>
<dbReference type="OrthoDB" id="6361670at2759"/>
<feature type="disulfide bond" evidence="4">
    <location>
        <begin position="201"/>
        <end position="210"/>
    </location>
</feature>
<feature type="domain" description="EGF-like" evidence="6">
    <location>
        <begin position="106"/>
        <end position="142"/>
    </location>
</feature>
<keyword evidence="3 4" id="KW-1015">Disulfide bond</keyword>
<keyword evidence="5" id="KW-0812">Transmembrane</keyword>
<dbReference type="GO" id="GO:0005509">
    <property type="term" value="F:calcium ion binding"/>
    <property type="evidence" value="ECO:0007669"/>
    <property type="project" value="InterPro"/>
</dbReference>
<keyword evidence="5" id="KW-0472">Membrane</keyword>
<feature type="domain" description="EGF-like" evidence="6">
    <location>
        <begin position="34"/>
        <end position="70"/>
    </location>
</feature>
<feature type="disulfide bond" evidence="4">
    <location>
        <begin position="132"/>
        <end position="141"/>
    </location>
</feature>
<dbReference type="Proteomes" id="UP000887013">
    <property type="component" value="Unassembled WGS sequence"/>
</dbReference>
<dbReference type="AlphaFoldDB" id="A0A8X6IDF6"/>
<dbReference type="EMBL" id="BMAW01089576">
    <property type="protein sequence ID" value="GFS40624.1"/>
    <property type="molecule type" value="Genomic_DNA"/>
</dbReference>
<organism evidence="7 8">
    <name type="scientific">Nephila pilipes</name>
    <name type="common">Giant wood spider</name>
    <name type="synonym">Nephila maculata</name>
    <dbReference type="NCBI Taxonomy" id="299642"/>
    <lineage>
        <taxon>Eukaryota</taxon>
        <taxon>Metazoa</taxon>
        <taxon>Ecdysozoa</taxon>
        <taxon>Arthropoda</taxon>
        <taxon>Chelicerata</taxon>
        <taxon>Arachnida</taxon>
        <taxon>Araneae</taxon>
        <taxon>Araneomorphae</taxon>
        <taxon>Entelegynae</taxon>
        <taxon>Araneoidea</taxon>
        <taxon>Nephilidae</taxon>
        <taxon>Nephila</taxon>
    </lineage>
</organism>
<dbReference type="PROSITE" id="PS00022">
    <property type="entry name" value="EGF_1"/>
    <property type="match status" value="2"/>
</dbReference>
<dbReference type="Pfam" id="PF00008">
    <property type="entry name" value="EGF"/>
    <property type="match status" value="5"/>
</dbReference>
<dbReference type="InterPro" id="IPR001881">
    <property type="entry name" value="EGF-like_Ca-bd_dom"/>
</dbReference>
<protein>
    <submittedName>
        <fullName evidence="7">EGF-like domain-containing protein</fullName>
    </submittedName>
</protein>
<feature type="domain" description="EGF-like" evidence="6">
    <location>
        <begin position="71"/>
        <end position="103"/>
    </location>
</feature>
<dbReference type="PANTHER" id="PTHR24033:SF224">
    <property type="entry name" value="C-TYPE LECTIN"/>
    <property type="match status" value="1"/>
</dbReference>
<comment type="caution">
    <text evidence="4">Lacks conserved residue(s) required for the propagation of feature annotation.</text>
</comment>
<comment type="caution">
    <text evidence="7">The sequence shown here is derived from an EMBL/GenBank/DDBJ whole genome shotgun (WGS) entry which is preliminary data.</text>
</comment>
<evidence type="ECO:0000256" key="4">
    <source>
        <dbReference type="PROSITE-ProRule" id="PRU00076"/>
    </source>
</evidence>
<feature type="domain" description="EGF-like" evidence="6">
    <location>
        <begin position="1"/>
        <end position="31"/>
    </location>
</feature>
<gene>
    <name evidence="7" type="primary">AVEN_220444_1</name>
    <name evidence="7" type="ORF">NPIL_204771</name>
</gene>
<evidence type="ECO:0000259" key="6">
    <source>
        <dbReference type="PROSITE" id="PS50026"/>
    </source>
</evidence>
<dbReference type="PROSITE" id="PS50026">
    <property type="entry name" value="EGF_3"/>
    <property type="match status" value="5"/>
</dbReference>
<feature type="transmembrane region" description="Helical" evidence="5">
    <location>
        <begin position="221"/>
        <end position="246"/>
    </location>
</feature>
<keyword evidence="2" id="KW-0677">Repeat</keyword>
<evidence type="ECO:0000256" key="2">
    <source>
        <dbReference type="ARBA" id="ARBA00022737"/>
    </source>
</evidence>
<feature type="domain" description="EGF-like" evidence="6">
    <location>
        <begin position="181"/>
        <end position="211"/>
    </location>
</feature>
<feature type="disulfide bond" evidence="4">
    <location>
        <begin position="60"/>
        <end position="69"/>
    </location>
</feature>
<name>A0A8X6IDF6_NEPPI</name>
<sequence>PCSGSPCLNGGICRVERDSFQCDCPTPYSGNKCEKDPCSDNPCLNGGFCRVQRDSFQCDCPTPYSGNKCEKDPCSDNPCLNGGICRVEKDSFQCDCPTPYSGNKCEKDPCSGNPCLNGGTCRVERNSFQCYCPSSYSGNTCEKECHCGTHSKTCKYGLFGKTCECEDGYSDRNGFCTGICNPDKCLHGKCEVVDLDYKCRCDEGYAGHRCEENVKTKLNDLVLLMATFISVFTFMCILLFGILCILCRKRK</sequence>
<accession>A0A8X6IDF6</accession>
<keyword evidence="5" id="KW-1133">Transmembrane helix</keyword>
<dbReference type="InterPro" id="IPR000742">
    <property type="entry name" value="EGF"/>
</dbReference>
<evidence type="ECO:0000256" key="1">
    <source>
        <dbReference type="ARBA" id="ARBA00022536"/>
    </source>
</evidence>
<dbReference type="SMART" id="SM00179">
    <property type="entry name" value="EGF_CA"/>
    <property type="match status" value="5"/>
</dbReference>
<dbReference type="Gene3D" id="2.10.25.10">
    <property type="entry name" value="Laminin"/>
    <property type="match status" value="5"/>
</dbReference>
<proteinExistence type="predicted"/>
<reference evidence="7" key="1">
    <citation type="submission" date="2020-08" db="EMBL/GenBank/DDBJ databases">
        <title>Multicomponent nature underlies the extraordinary mechanical properties of spider dragline silk.</title>
        <authorList>
            <person name="Kono N."/>
            <person name="Nakamura H."/>
            <person name="Mori M."/>
            <person name="Yoshida Y."/>
            <person name="Ohtoshi R."/>
            <person name="Malay A.D."/>
            <person name="Moran D.A.P."/>
            <person name="Tomita M."/>
            <person name="Numata K."/>
            <person name="Arakawa K."/>
        </authorList>
    </citation>
    <scope>NUCLEOTIDE SEQUENCE</scope>
</reference>
<keyword evidence="1 4" id="KW-0245">EGF-like domain</keyword>
<dbReference type="SMART" id="SM00181">
    <property type="entry name" value="EGF"/>
    <property type="match status" value="5"/>
</dbReference>
<dbReference type="PROSITE" id="PS01186">
    <property type="entry name" value="EGF_2"/>
    <property type="match status" value="1"/>
</dbReference>
<evidence type="ECO:0000313" key="7">
    <source>
        <dbReference type="EMBL" id="GFS40624.1"/>
    </source>
</evidence>
<dbReference type="InterPro" id="IPR051830">
    <property type="entry name" value="NOTCH_homolog"/>
</dbReference>
<evidence type="ECO:0000313" key="8">
    <source>
        <dbReference type="Proteomes" id="UP000887013"/>
    </source>
</evidence>